<keyword evidence="2" id="KW-1185">Reference proteome</keyword>
<protein>
    <submittedName>
        <fullName evidence="1">Uncharacterized protein</fullName>
    </submittedName>
</protein>
<dbReference type="AlphaFoldDB" id="A0A9W7GJJ1"/>
<dbReference type="EMBL" id="BRYA01000271">
    <property type="protein sequence ID" value="GMI45891.1"/>
    <property type="molecule type" value="Genomic_DNA"/>
</dbReference>
<sequence length="458" mass="50303">MGYKDLSLSFFPSTSFEDHPDLIPLDSILALARNGEVPSVVVYVPKTAPSTCPFSYSPVPQQGVQVDVFLQYSRMQFAAYGNTSNPLLVTLGEGGVVITGSEAGERRSLAMYGPSDEEEALETPPFRGSSVTIMLVEPDVEAGTSYAVFSDVIKTLMSSMSGIGLSPTLLRCPVFSQGECSKENLHRRAEGGLKIIVIAPHLLSRVTFQHNDVPVVLADPTILPEGTILYNFEHVKRGAGGGQGGQHEQGLLDGDILRLYGNDRFEVWDYSQSNVETLSSEYEIEAKLVPLKHERTMTGTPSIDGTVFDIDILFYGTVTPYRRGIINQLRRSGFEVTVVTDSTWGLYFSALDDVISRSSIVLVLNAFGGEGEWKITRLSKLLEMGKFILCERNAVEEEGAYSGDEPGIIFAEKEDMVEVLKEWWEKGDQERRKVGEKGKEVYEAQGGMGEVLRSALGL</sequence>
<dbReference type="Proteomes" id="UP001165065">
    <property type="component" value="Unassembled WGS sequence"/>
</dbReference>
<evidence type="ECO:0000313" key="2">
    <source>
        <dbReference type="Proteomes" id="UP001165065"/>
    </source>
</evidence>
<evidence type="ECO:0000313" key="1">
    <source>
        <dbReference type="EMBL" id="GMI45891.1"/>
    </source>
</evidence>
<dbReference type="OrthoDB" id="192466at2759"/>
<organism evidence="1 2">
    <name type="scientific">Triparma columacea</name>
    <dbReference type="NCBI Taxonomy" id="722753"/>
    <lineage>
        <taxon>Eukaryota</taxon>
        <taxon>Sar</taxon>
        <taxon>Stramenopiles</taxon>
        <taxon>Ochrophyta</taxon>
        <taxon>Bolidophyceae</taxon>
        <taxon>Parmales</taxon>
        <taxon>Triparmaceae</taxon>
        <taxon>Triparma</taxon>
    </lineage>
</organism>
<proteinExistence type="predicted"/>
<accession>A0A9W7GJJ1</accession>
<comment type="caution">
    <text evidence="1">The sequence shown here is derived from an EMBL/GenBank/DDBJ whole genome shotgun (WGS) entry which is preliminary data.</text>
</comment>
<reference evidence="2" key="1">
    <citation type="journal article" date="2023" name="Commun. Biol.">
        <title>Genome analysis of Parmales, the sister group of diatoms, reveals the evolutionary specialization of diatoms from phago-mixotrophs to photoautotrophs.</title>
        <authorList>
            <person name="Ban H."/>
            <person name="Sato S."/>
            <person name="Yoshikawa S."/>
            <person name="Yamada K."/>
            <person name="Nakamura Y."/>
            <person name="Ichinomiya M."/>
            <person name="Sato N."/>
            <person name="Blanc-Mathieu R."/>
            <person name="Endo H."/>
            <person name="Kuwata A."/>
            <person name="Ogata H."/>
        </authorList>
    </citation>
    <scope>NUCLEOTIDE SEQUENCE [LARGE SCALE GENOMIC DNA]</scope>
</reference>
<name>A0A9W7GJJ1_9STRA</name>
<gene>
    <name evidence="1" type="ORF">TrCOL_g688</name>
</gene>